<proteinExistence type="predicted"/>
<protein>
    <submittedName>
        <fullName evidence="6">Cell surface heme-binding protein Shp</fullName>
    </submittedName>
</protein>
<feature type="compositionally biased region" description="Low complexity" evidence="1">
    <location>
        <begin position="244"/>
        <end position="255"/>
    </location>
</feature>
<sequence length="365" mass="39785">MKINRKFNTILLALVMVFIAFTTNAKAGEVYTAVARGYYDHPVTHVIEDPGNNPGIGEGMVNNVVYGVALIEKDDDGKLYATVRYNLRDNIKDVVMWVQNRGDSGFSQVPVKEISNGGTTGDFRFEIPSADCVVKSSFFVEPMGRAVIFFVDFDDLQEGGGNGFKVSVKTDKPVKNEDRVNEHTKEVSAPTSSSVQAATRNSGSKSNTSSTSANSKARSENNKSHKKSHDNNKKIGDRSNKTVSGLKSSNKSLGKPVGPPSSGDEKERINQADLGYKHGLLTNKDFDDSQTLVGTSQKDEKTPWGPFTRALFTIIIVMIAILLTIVMLGAIGIAVLYKYKKRKNMELEEILVSSNSDMIGGGIDD</sequence>
<dbReference type="eggNOG" id="ENOG5032V38">
    <property type="taxonomic scope" value="Bacteria"/>
</dbReference>
<dbReference type="Proteomes" id="UP000070326">
    <property type="component" value="Unassembled WGS sequence"/>
</dbReference>
<feature type="transmembrane region" description="Helical" evidence="2">
    <location>
        <begin position="310"/>
        <end position="337"/>
    </location>
</feature>
<evidence type="ECO:0000259" key="4">
    <source>
        <dbReference type="Pfam" id="PF11545"/>
    </source>
</evidence>
<dbReference type="Pfam" id="PF11545">
    <property type="entry name" value="HemeBinding_Shp"/>
    <property type="match status" value="1"/>
</dbReference>
<feature type="chain" id="PRO_5014530426" evidence="3">
    <location>
        <begin position="28"/>
        <end position="365"/>
    </location>
</feature>
<keyword evidence="3" id="KW-0732">Signal</keyword>
<dbReference type="GeneID" id="79842552"/>
<keyword evidence="2" id="KW-1133">Transmembrane helix</keyword>
<dbReference type="GO" id="GO:0020037">
    <property type="term" value="F:heme binding"/>
    <property type="evidence" value="ECO:0007669"/>
    <property type="project" value="InterPro"/>
</dbReference>
<evidence type="ECO:0000256" key="1">
    <source>
        <dbReference type="SAM" id="MobiDB-lite"/>
    </source>
</evidence>
<keyword evidence="2" id="KW-0472">Membrane</keyword>
<feature type="signal peptide" evidence="3">
    <location>
        <begin position="1"/>
        <end position="27"/>
    </location>
</feature>
<reference evidence="6 8" key="2">
    <citation type="submission" date="2018-06" db="EMBL/GenBank/DDBJ databases">
        <authorList>
            <consortium name="Pathogen Informatics"/>
            <person name="Doyle S."/>
        </authorList>
    </citation>
    <scope>NUCLEOTIDE SEQUENCE [LARGE SCALE GENOMIC DNA]</scope>
    <source>
        <strain evidence="6 8">NCTC11460</strain>
    </source>
</reference>
<evidence type="ECO:0000313" key="7">
    <source>
        <dbReference type="Proteomes" id="UP000070326"/>
    </source>
</evidence>
<dbReference type="EMBL" id="UGTB01000004">
    <property type="protein sequence ID" value="SUB60614.1"/>
    <property type="molecule type" value="Genomic_DNA"/>
</dbReference>
<feature type="region of interest" description="Disordered" evidence="1">
    <location>
        <begin position="163"/>
        <end position="267"/>
    </location>
</feature>
<dbReference type="Gene3D" id="2.60.40.1850">
    <property type="match status" value="1"/>
</dbReference>
<evidence type="ECO:0000313" key="8">
    <source>
        <dbReference type="Proteomes" id="UP000255101"/>
    </source>
</evidence>
<name>A0A135YX57_9FIRM</name>
<reference evidence="5 7" key="1">
    <citation type="submission" date="2016-02" db="EMBL/GenBank/DDBJ databases">
        <authorList>
            <person name="Wen L."/>
            <person name="He K."/>
            <person name="Yang H."/>
        </authorList>
    </citation>
    <scope>NUCLEOTIDE SEQUENCE [LARGE SCALE GENOMIC DNA]</scope>
    <source>
        <strain evidence="5 7">MJR8628A</strain>
    </source>
</reference>
<dbReference type="InterPro" id="IPR037250">
    <property type="entry name" value="NEAT_dom_sf"/>
</dbReference>
<dbReference type="EMBL" id="LSQZ01000015">
    <property type="protein sequence ID" value="KXI13985.1"/>
    <property type="molecule type" value="Genomic_DNA"/>
</dbReference>
<gene>
    <name evidence="5" type="ORF">HMPREF3195_00456</name>
    <name evidence="6" type="ORF">NCTC11460_00521</name>
</gene>
<evidence type="ECO:0000313" key="5">
    <source>
        <dbReference type="EMBL" id="KXI13985.1"/>
    </source>
</evidence>
<evidence type="ECO:0000256" key="2">
    <source>
        <dbReference type="SAM" id="Phobius"/>
    </source>
</evidence>
<dbReference type="PATRIC" id="fig|1261.3.peg.1272"/>
<dbReference type="Proteomes" id="UP000255101">
    <property type="component" value="Unassembled WGS sequence"/>
</dbReference>
<feature type="compositionally biased region" description="Low complexity" evidence="1">
    <location>
        <begin position="199"/>
        <end position="216"/>
    </location>
</feature>
<dbReference type="AlphaFoldDB" id="A0A135YX57"/>
<feature type="compositionally biased region" description="Basic and acidic residues" evidence="1">
    <location>
        <begin position="217"/>
        <end position="240"/>
    </location>
</feature>
<dbReference type="InterPro" id="IPR020985">
    <property type="entry name" value="Cell_surface_Shp_haem-bd"/>
</dbReference>
<evidence type="ECO:0000256" key="3">
    <source>
        <dbReference type="SAM" id="SignalP"/>
    </source>
</evidence>
<accession>A0A135YX57</accession>
<organism evidence="5 7">
    <name type="scientific">Peptostreptococcus anaerobius</name>
    <dbReference type="NCBI Taxonomy" id="1261"/>
    <lineage>
        <taxon>Bacteria</taxon>
        <taxon>Bacillati</taxon>
        <taxon>Bacillota</taxon>
        <taxon>Clostridia</taxon>
        <taxon>Peptostreptococcales</taxon>
        <taxon>Peptostreptococcaceae</taxon>
        <taxon>Peptostreptococcus</taxon>
    </lineage>
</organism>
<keyword evidence="2" id="KW-0812">Transmembrane</keyword>
<evidence type="ECO:0000313" key="6">
    <source>
        <dbReference type="EMBL" id="SUB60614.1"/>
    </source>
</evidence>
<feature type="domain" description="Cell surface protein Shp haem-binding" evidence="4">
    <location>
        <begin position="28"/>
        <end position="168"/>
    </location>
</feature>
<feature type="compositionally biased region" description="Basic and acidic residues" evidence="1">
    <location>
        <begin position="168"/>
        <end position="186"/>
    </location>
</feature>
<feature type="compositionally biased region" description="Polar residues" evidence="1">
    <location>
        <begin position="189"/>
        <end position="198"/>
    </location>
</feature>
<dbReference type="STRING" id="1261.HMPREF3195_00456"/>
<dbReference type="RefSeq" id="WP_002843598.1">
    <property type="nucleotide sequence ID" value="NZ_CAMPYD010000024.1"/>
</dbReference>